<evidence type="ECO:0000256" key="7">
    <source>
        <dbReference type="HAMAP-Rule" id="MF_00201"/>
    </source>
</evidence>
<evidence type="ECO:0000256" key="3">
    <source>
        <dbReference type="ARBA" id="ARBA00022763"/>
    </source>
</evidence>
<evidence type="ECO:0000259" key="8">
    <source>
        <dbReference type="Pfam" id="PF11967"/>
    </source>
</evidence>
<evidence type="ECO:0000256" key="4">
    <source>
        <dbReference type="ARBA" id="ARBA00023172"/>
    </source>
</evidence>
<proteinExistence type="inferred from homology"/>
<dbReference type="HAMAP" id="MF_00201">
    <property type="entry name" value="RecO"/>
    <property type="match status" value="1"/>
</dbReference>
<accession>A0A0G0B3B8</accession>
<dbReference type="EMBL" id="LBPV01000059">
    <property type="protein sequence ID" value="KKP63928.1"/>
    <property type="molecule type" value="Genomic_DNA"/>
</dbReference>
<dbReference type="GO" id="GO:0006302">
    <property type="term" value="P:double-strand break repair"/>
    <property type="evidence" value="ECO:0007669"/>
    <property type="project" value="TreeGrafter"/>
</dbReference>
<keyword evidence="3 7" id="KW-0227">DNA damage</keyword>
<evidence type="ECO:0000256" key="5">
    <source>
        <dbReference type="ARBA" id="ARBA00023204"/>
    </source>
</evidence>
<evidence type="ECO:0000313" key="9">
    <source>
        <dbReference type="EMBL" id="KKP63928.1"/>
    </source>
</evidence>
<sequence>MAKDRVIVLKSVNYSEADKVLTVFGKHIGKFALFARGIRKINSKNRGNMQTLNMCDISFYEGKGLPVLTESELKYSADTDILKNRIGEINKVLVILNKILQENDANEKVFSMLESVCKRNFDIESVNRFRVIFLKEMGFLNDFSHCNVCGSSNNLKYIDVSSFALLCENCYSKAGKSYRLGDNPYISKNFTQALDIYIQKIIEEI</sequence>
<dbReference type="Gene3D" id="1.20.1440.120">
    <property type="entry name" value="Recombination protein O, C-terminal domain"/>
    <property type="match status" value="1"/>
</dbReference>
<dbReference type="Pfam" id="PF11967">
    <property type="entry name" value="RecO_N"/>
    <property type="match status" value="1"/>
</dbReference>
<comment type="similarity">
    <text evidence="1 7">Belongs to the RecO family.</text>
</comment>
<dbReference type="NCBIfam" id="TIGR00613">
    <property type="entry name" value="reco"/>
    <property type="match status" value="1"/>
</dbReference>
<dbReference type="Gene3D" id="6.20.220.20">
    <property type="entry name" value="Recombination protein O, zinc-binding domain"/>
    <property type="match status" value="1"/>
</dbReference>
<organism evidence="9 10">
    <name type="scientific">candidate division WS6 bacterium GW2011_GWE1_34_7</name>
    <dbReference type="NCBI Taxonomy" id="1619093"/>
    <lineage>
        <taxon>Bacteria</taxon>
        <taxon>Candidatus Dojkabacteria</taxon>
    </lineage>
</organism>
<dbReference type="GO" id="GO:0043590">
    <property type="term" value="C:bacterial nucleoid"/>
    <property type="evidence" value="ECO:0007669"/>
    <property type="project" value="TreeGrafter"/>
</dbReference>
<evidence type="ECO:0000256" key="6">
    <source>
        <dbReference type="ARBA" id="ARBA00033409"/>
    </source>
</evidence>
<name>A0A0G0B3B8_9BACT</name>
<dbReference type="PANTHER" id="PTHR33991:SF1">
    <property type="entry name" value="DNA REPAIR PROTEIN RECO"/>
    <property type="match status" value="1"/>
</dbReference>
<dbReference type="GO" id="GO:0006310">
    <property type="term" value="P:DNA recombination"/>
    <property type="evidence" value="ECO:0007669"/>
    <property type="project" value="UniProtKB-UniRule"/>
</dbReference>
<dbReference type="SUPFAM" id="SSF50249">
    <property type="entry name" value="Nucleic acid-binding proteins"/>
    <property type="match status" value="1"/>
</dbReference>
<evidence type="ECO:0000313" key="10">
    <source>
        <dbReference type="Proteomes" id="UP000033866"/>
    </source>
</evidence>
<dbReference type="PANTHER" id="PTHR33991">
    <property type="entry name" value="DNA REPAIR PROTEIN RECO"/>
    <property type="match status" value="1"/>
</dbReference>
<dbReference type="Proteomes" id="UP000033866">
    <property type="component" value="Unassembled WGS sequence"/>
</dbReference>
<gene>
    <name evidence="7" type="primary">recO</name>
    <name evidence="9" type="ORF">UR61_C0059G0003</name>
</gene>
<evidence type="ECO:0000256" key="2">
    <source>
        <dbReference type="ARBA" id="ARBA00021310"/>
    </source>
</evidence>
<dbReference type="Pfam" id="PF02565">
    <property type="entry name" value="RecO_C"/>
    <property type="match status" value="1"/>
</dbReference>
<dbReference type="InterPro" id="IPR003717">
    <property type="entry name" value="RecO"/>
</dbReference>
<dbReference type="InterPro" id="IPR042242">
    <property type="entry name" value="RecO_C"/>
</dbReference>
<keyword evidence="4 7" id="KW-0233">DNA recombination</keyword>
<dbReference type="InterPro" id="IPR022572">
    <property type="entry name" value="DNA_rep/recomb_RecO_N"/>
</dbReference>
<comment type="function">
    <text evidence="7">Involved in DNA repair and RecF pathway recombination.</text>
</comment>
<evidence type="ECO:0000256" key="1">
    <source>
        <dbReference type="ARBA" id="ARBA00007452"/>
    </source>
</evidence>
<protein>
    <recommendedName>
        <fullName evidence="2 7">DNA repair protein RecO</fullName>
    </recommendedName>
    <alternativeName>
        <fullName evidence="6 7">Recombination protein O</fullName>
    </alternativeName>
</protein>
<dbReference type="InterPro" id="IPR012340">
    <property type="entry name" value="NA-bd_OB-fold"/>
</dbReference>
<dbReference type="SUPFAM" id="SSF57863">
    <property type="entry name" value="ArfGap/RecO-like zinc finger"/>
    <property type="match status" value="1"/>
</dbReference>
<dbReference type="Gene3D" id="2.40.50.140">
    <property type="entry name" value="Nucleic acid-binding proteins"/>
    <property type="match status" value="1"/>
</dbReference>
<keyword evidence="5 7" id="KW-0234">DNA repair</keyword>
<dbReference type="InterPro" id="IPR037278">
    <property type="entry name" value="ARFGAP/RecO"/>
</dbReference>
<reference evidence="9 10" key="1">
    <citation type="journal article" date="2015" name="Nature">
        <title>rRNA introns, odd ribosomes, and small enigmatic genomes across a large radiation of phyla.</title>
        <authorList>
            <person name="Brown C.T."/>
            <person name="Hug L.A."/>
            <person name="Thomas B.C."/>
            <person name="Sharon I."/>
            <person name="Castelle C.J."/>
            <person name="Singh A."/>
            <person name="Wilkins M.J."/>
            <person name="Williams K.H."/>
            <person name="Banfield J.F."/>
        </authorList>
    </citation>
    <scope>NUCLEOTIDE SEQUENCE [LARGE SCALE GENOMIC DNA]</scope>
</reference>
<feature type="domain" description="DNA replication/recombination mediator RecO N-terminal" evidence="8">
    <location>
        <begin position="2"/>
        <end position="75"/>
    </location>
</feature>
<dbReference type="AlphaFoldDB" id="A0A0G0B3B8"/>
<comment type="caution">
    <text evidence="9">The sequence shown here is derived from an EMBL/GenBank/DDBJ whole genome shotgun (WGS) entry which is preliminary data.</text>
</comment>